<evidence type="ECO:0000313" key="3">
    <source>
        <dbReference type="Proteomes" id="UP000075886"/>
    </source>
</evidence>
<dbReference type="Proteomes" id="UP000075886">
    <property type="component" value="Unassembled WGS sequence"/>
</dbReference>
<organism evidence="2 3">
    <name type="scientific">Anopheles farauti</name>
    <dbReference type="NCBI Taxonomy" id="69004"/>
    <lineage>
        <taxon>Eukaryota</taxon>
        <taxon>Metazoa</taxon>
        <taxon>Ecdysozoa</taxon>
        <taxon>Arthropoda</taxon>
        <taxon>Hexapoda</taxon>
        <taxon>Insecta</taxon>
        <taxon>Pterygota</taxon>
        <taxon>Neoptera</taxon>
        <taxon>Endopterygota</taxon>
        <taxon>Diptera</taxon>
        <taxon>Nematocera</taxon>
        <taxon>Culicoidea</taxon>
        <taxon>Culicidae</taxon>
        <taxon>Anophelinae</taxon>
        <taxon>Anopheles</taxon>
    </lineage>
</organism>
<dbReference type="EMBL" id="AXCN02000570">
    <property type="status" value="NOT_ANNOTATED_CDS"/>
    <property type="molecule type" value="Genomic_DNA"/>
</dbReference>
<feature type="compositionally biased region" description="Basic residues" evidence="1">
    <location>
        <begin position="23"/>
        <end position="34"/>
    </location>
</feature>
<keyword evidence="3" id="KW-1185">Reference proteome</keyword>
<protein>
    <submittedName>
        <fullName evidence="2">Uncharacterized protein</fullName>
    </submittedName>
</protein>
<sequence length="118" mass="13084">MLSAVGVRVTHRTKNQQPQRKSQPPRRKRHHRRSSVPIRAKCTTNVVVRVTKGRAKISAVRMCAVRSSASRVATAAMATCVTRNATAFRRSVVVEVGFESEGCRAILWGRVVCNTIND</sequence>
<evidence type="ECO:0000313" key="2">
    <source>
        <dbReference type="EnsemblMetazoa" id="AFAF017994-PA"/>
    </source>
</evidence>
<proteinExistence type="predicted"/>
<name>A0A182QW03_9DIPT</name>
<accession>A0A182QW03</accession>
<dbReference type="EnsemblMetazoa" id="AFAF017994-RA">
    <property type="protein sequence ID" value="AFAF017994-PA"/>
    <property type="gene ID" value="AFAF017994"/>
</dbReference>
<dbReference type="AlphaFoldDB" id="A0A182QW03"/>
<feature type="region of interest" description="Disordered" evidence="1">
    <location>
        <begin position="1"/>
        <end position="36"/>
    </location>
</feature>
<dbReference type="VEuPathDB" id="VectorBase:AFAF017994"/>
<reference evidence="3" key="1">
    <citation type="submission" date="2014-01" db="EMBL/GenBank/DDBJ databases">
        <title>The Genome Sequence of Anopheles farauti FAR1 (V2).</title>
        <authorList>
            <consortium name="The Broad Institute Genomics Platform"/>
            <person name="Neafsey D.E."/>
            <person name="Besansky N."/>
            <person name="Howell P."/>
            <person name="Walton C."/>
            <person name="Young S.K."/>
            <person name="Zeng Q."/>
            <person name="Gargeya S."/>
            <person name="Fitzgerald M."/>
            <person name="Haas B."/>
            <person name="Abouelleil A."/>
            <person name="Allen A.W."/>
            <person name="Alvarado L."/>
            <person name="Arachchi H.M."/>
            <person name="Berlin A.M."/>
            <person name="Chapman S.B."/>
            <person name="Gainer-Dewar J."/>
            <person name="Goldberg J."/>
            <person name="Griggs A."/>
            <person name="Gujja S."/>
            <person name="Hansen M."/>
            <person name="Howarth C."/>
            <person name="Imamovic A."/>
            <person name="Ireland A."/>
            <person name="Larimer J."/>
            <person name="McCowan C."/>
            <person name="Murphy C."/>
            <person name="Pearson M."/>
            <person name="Poon T.W."/>
            <person name="Priest M."/>
            <person name="Roberts A."/>
            <person name="Saif S."/>
            <person name="Shea T."/>
            <person name="Sisk P."/>
            <person name="Sykes S."/>
            <person name="Wortman J."/>
            <person name="Nusbaum C."/>
            <person name="Birren B."/>
        </authorList>
    </citation>
    <scope>NUCLEOTIDE SEQUENCE [LARGE SCALE GENOMIC DNA]</scope>
    <source>
        <strain evidence="3">FAR1</strain>
    </source>
</reference>
<reference evidence="2" key="2">
    <citation type="submission" date="2020-05" db="UniProtKB">
        <authorList>
            <consortium name="EnsemblMetazoa"/>
        </authorList>
    </citation>
    <scope>IDENTIFICATION</scope>
    <source>
        <strain evidence="2">FAR1</strain>
    </source>
</reference>
<evidence type="ECO:0000256" key="1">
    <source>
        <dbReference type="SAM" id="MobiDB-lite"/>
    </source>
</evidence>